<accession>A0A5A7QVX1</accession>
<evidence type="ECO:0000256" key="1">
    <source>
        <dbReference type="SAM" id="MobiDB-lite"/>
    </source>
</evidence>
<proteinExistence type="predicted"/>
<dbReference type="Proteomes" id="UP000325081">
    <property type="component" value="Unassembled WGS sequence"/>
</dbReference>
<gene>
    <name evidence="2" type="ORF">STAS_26602</name>
</gene>
<feature type="region of interest" description="Disordered" evidence="1">
    <location>
        <begin position="70"/>
        <end position="89"/>
    </location>
</feature>
<name>A0A5A7QVX1_STRAF</name>
<comment type="caution">
    <text evidence="2">The sequence shown here is derived from an EMBL/GenBank/DDBJ whole genome shotgun (WGS) entry which is preliminary data.</text>
</comment>
<protein>
    <submittedName>
        <fullName evidence="2">Zinc finger and BTB domain-containing protein 32</fullName>
    </submittedName>
</protein>
<dbReference type="AlphaFoldDB" id="A0A5A7QVX1"/>
<organism evidence="2 3">
    <name type="scientific">Striga asiatica</name>
    <name type="common">Asiatic witchweed</name>
    <name type="synonym">Buchnera asiatica</name>
    <dbReference type="NCBI Taxonomy" id="4170"/>
    <lineage>
        <taxon>Eukaryota</taxon>
        <taxon>Viridiplantae</taxon>
        <taxon>Streptophyta</taxon>
        <taxon>Embryophyta</taxon>
        <taxon>Tracheophyta</taxon>
        <taxon>Spermatophyta</taxon>
        <taxon>Magnoliopsida</taxon>
        <taxon>eudicotyledons</taxon>
        <taxon>Gunneridae</taxon>
        <taxon>Pentapetalae</taxon>
        <taxon>asterids</taxon>
        <taxon>lamiids</taxon>
        <taxon>Lamiales</taxon>
        <taxon>Orobanchaceae</taxon>
        <taxon>Buchnereae</taxon>
        <taxon>Striga</taxon>
    </lineage>
</organism>
<evidence type="ECO:0000313" key="3">
    <source>
        <dbReference type="Proteomes" id="UP000325081"/>
    </source>
</evidence>
<keyword evidence="3" id="KW-1185">Reference proteome</keyword>
<evidence type="ECO:0000313" key="2">
    <source>
        <dbReference type="EMBL" id="GER49370.1"/>
    </source>
</evidence>
<reference evidence="3" key="1">
    <citation type="journal article" date="2019" name="Curr. Biol.">
        <title>Genome Sequence of Striga asiatica Provides Insight into the Evolution of Plant Parasitism.</title>
        <authorList>
            <person name="Yoshida S."/>
            <person name="Kim S."/>
            <person name="Wafula E.K."/>
            <person name="Tanskanen J."/>
            <person name="Kim Y.M."/>
            <person name="Honaas L."/>
            <person name="Yang Z."/>
            <person name="Spallek T."/>
            <person name="Conn C.E."/>
            <person name="Ichihashi Y."/>
            <person name="Cheong K."/>
            <person name="Cui S."/>
            <person name="Der J.P."/>
            <person name="Gundlach H."/>
            <person name="Jiao Y."/>
            <person name="Hori C."/>
            <person name="Ishida J.K."/>
            <person name="Kasahara H."/>
            <person name="Kiba T."/>
            <person name="Kim M.S."/>
            <person name="Koo N."/>
            <person name="Laohavisit A."/>
            <person name="Lee Y.H."/>
            <person name="Lumba S."/>
            <person name="McCourt P."/>
            <person name="Mortimer J.C."/>
            <person name="Mutuku J.M."/>
            <person name="Nomura T."/>
            <person name="Sasaki-Sekimoto Y."/>
            <person name="Seto Y."/>
            <person name="Wang Y."/>
            <person name="Wakatake T."/>
            <person name="Sakakibara H."/>
            <person name="Demura T."/>
            <person name="Yamaguchi S."/>
            <person name="Yoneyama K."/>
            <person name="Manabe R.I."/>
            <person name="Nelson D.C."/>
            <person name="Schulman A.H."/>
            <person name="Timko M.P."/>
            <person name="dePamphilis C.W."/>
            <person name="Choi D."/>
            <person name="Shirasu K."/>
        </authorList>
    </citation>
    <scope>NUCLEOTIDE SEQUENCE [LARGE SCALE GENOMIC DNA]</scope>
    <source>
        <strain evidence="3">cv. UVA1</strain>
    </source>
</reference>
<sequence>MATSRDESSSIGSRARLFSVVGSSCEADNLGKGKQQPIESFDSDVKPSALAKALSNAKSVRTKKTIKYGVNEKDQSSSQSEEKSFVNIGKHKEPEKKAVKCGEEEIVDHFFSLPKPKPSLPEFFGKENEDIDESCDEDDSLNDVFTCYHMVKVWIIDI</sequence>
<dbReference type="EMBL" id="BKCP01008515">
    <property type="protein sequence ID" value="GER49370.1"/>
    <property type="molecule type" value="Genomic_DNA"/>
</dbReference>